<evidence type="ECO:0000313" key="2">
    <source>
        <dbReference type="EMBL" id="KAK5831511.1"/>
    </source>
</evidence>
<evidence type="ECO:0000256" key="1">
    <source>
        <dbReference type="SAM" id="MobiDB-lite"/>
    </source>
</evidence>
<reference evidence="2 3" key="1">
    <citation type="submission" date="2023-03" db="EMBL/GenBank/DDBJ databases">
        <title>WGS of Gossypium arboreum.</title>
        <authorList>
            <person name="Yu D."/>
        </authorList>
    </citation>
    <scope>NUCLEOTIDE SEQUENCE [LARGE SCALE GENOMIC DNA]</scope>
    <source>
        <tissue evidence="2">Leaf</tissue>
    </source>
</reference>
<feature type="region of interest" description="Disordered" evidence="1">
    <location>
        <begin position="70"/>
        <end position="93"/>
    </location>
</feature>
<dbReference type="EMBL" id="JARKNE010000005">
    <property type="protein sequence ID" value="KAK5831511.1"/>
    <property type="molecule type" value="Genomic_DNA"/>
</dbReference>
<dbReference type="Proteomes" id="UP001358586">
    <property type="component" value="Chromosome 5"/>
</dbReference>
<accession>A0ABR0PX56</accession>
<proteinExistence type="predicted"/>
<feature type="compositionally biased region" description="Low complexity" evidence="1">
    <location>
        <begin position="80"/>
        <end position="93"/>
    </location>
</feature>
<evidence type="ECO:0000313" key="3">
    <source>
        <dbReference type="Proteomes" id="UP001358586"/>
    </source>
</evidence>
<organism evidence="2 3">
    <name type="scientific">Gossypium arboreum</name>
    <name type="common">Tree cotton</name>
    <name type="synonym">Gossypium nanking</name>
    <dbReference type="NCBI Taxonomy" id="29729"/>
    <lineage>
        <taxon>Eukaryota</taxon>
        <taxon>Viridiplantae</taxon>
        <taxon>Streptophyta</taxon>
        <taxon>Embryophyta</taxon>
        <taxon>Tracheophyta</taxon>
        <taxon>Spermatophyta</taxon>
        <taxon>Magnoliopsida</taxon>
        <taxon>eudicotyledons</taxon>
        <taxon>Gunneridae</taxon>
        <taxon>Pentapetalae</taxon>
        <taxon>rosids</taxon>
        <taxon>malvids</taxon>
        <taxon>Malvales</taxon>
        <taxon>Malvaceae</taxon>
        <taxon>Malvoideae</taxon>
        <taxon>Gossypium</taxon>
    </lineage>
</organism>
<keyword evidence="3" id="KW-1185">Reference proteome</keyword>
<sequence length="125" mass="14320">MTTGAHQQRPHNHWTQCLNRRHLYHSPFRLCQVRILTLICLIFPVLCQIEMLDPGASTFLMTPTQSMIYRPSLPQESHEAPSASSSHYHSPSPYGIQTPPSWVMQTSPHSLFYQGELSSQYSHSE</sequence>
<gene>
    <name evidence="2" type="ORF">PVK06_015309</name>
</gene>
<name>A0ABR0PX56_GOSAR</name>
<comment type="caution">
    <text evidence="2">The sequence shown here is derived from an EMBL/GenBank/DDBJ whole genome shotgun (WGS) entry which is preliminary data.</text>
</comment>
<protein>
    <submittedName>
        <fullName evidence="2">Uncharacterized protein</fullName>
    </submittedName>
</protein>